<dbReference type="EMBL" id="AP019400">
    <property type="protein sequence ID" value="BBI31947.1"/>
    <property type="molecule type" value="Genomic_DNA"/>
</dbReference>
<keyword evidence="3" id="KW-1185">Reference proteome</keyword>
<dbReference type="OrthoDB" id="2484179at2"/>
<feature type="domain" description="DUF6259" evidence="1">
    <location>
        <begin position="234"/>
        <end position="547"/>
    </location>
</feature>
<evidence type="ECO:0000313" key="2">
    <source>
        <dbReference type="EMBL" id="BBI31947.1"/>
    </source>
</evidence>
<accession>A0A3T1D1G1</accession>
<sequence length="736" mass="82991">MHIEKTGYHFTLDDAAGSLTSFSNGKKQFIAFSGEVQPLFTIRFRDSVGNIIDIHASDFGSVDIVNEVESAAERIFIRYTQLETQQITATVTIHCPKNSSLTYWNIAVDHETDWLIEWIDFPKVVVPNDLTATGGTGKIIWPGNEGVLVEDVNIRESTGFRYIEPNYPSRGVAGIYPAAVPTQFMAYYCDEGGLYFGAHDDQGHVKVVEYFPDENGICLQFRLYPGVEGNGSWKMSYDMVLGVFEGDWHNAADIYRDWYLASTKYKAVPIEENPNLPEWYKESPVIIAYPVRGKQDMDTMEPNKLFPYVQALPHLEKLAESFDSKVMALLMHWEGTAPWAPPYVWPPYGGEEALKEFSDRLHDSGHLLGVYCSGIGWTEQSHLIPEYNRKEQFDRENLAEIMCSSPTGELPYSDICTGQRSGYDMCPSQDFTVDVVAKEVKDMIEGGCDYIQLLDQNHGGTSYFCYSKTHGHPPVPGKWQTDAMTGLYDRLQEVADQAGKKVIFGCESAAAEPFIPGLLFSDLRLTINYFIGTPIPIYQYLYHEFVNNFMGNQHPTQGIMDFENSPNNLLYRLAYSFNAGDMMTVSLKDDGDITWSWGTDWNKVNPDQQAVADFIQNANSWRKGMGKPYLLSGRMLKPYAVQAQTDEIHMLDGRLLKVPTLLTSRWTAKDGSEVQFVINYAKEAQAFTIDLSSFAGRPIKLRESADAQEEITVLVGDDGILTHQISALQTIWIRLV</sequence>
<evidence type="ECO:0000259" key="1">
    <source>
        <dbReference type="Pfam" id="PF19773"/>
    </source>
</evidence>
<gene>
    <name evidence="2" type="ORF">KCTCHS21_13460</name>
</gene>
<dbReference type="Pfam" id="PF19773">
    <property type="entry name" value="DUF6259"/>
    <property type="match status" value="1"/>
</dbReference>
<dbReference type="Proteomes" id="UP000289856">
    <property type="component" value="Chromosome"/>
</dbReference>
<proteinExistence type="predicted"/>
<reference evidence="2 3" key="1">
    <citation type="submission" date="2019-01" db="EMBL/GenBank/DDBJ databases">
        <title>Complete genome sequence of Cohnella hallensis HS21 isolated from Korean fir (Abies koreana) rhizospheric soil.</title>
        <authorList>
            <person name="Jiang L."/>
            <person name="Kang S.W."/>
            <person name="Kim S."/>
            <person name="Jung J."/>
            <person name="Kim C.Y."/>
            <person name="Kim D.H."/>
            <person name="Kim S.W."/>
            <person name="Lee J."/>
        </authorList>
    </citation>
    <scope>NUCLEOTIDE SEQUENCE [LARGE SCALE GENOMIC DNA]</scope>
    <source>
        <strain evidence="2 3">HS21</strain>
    </source>
</reference>
<protein>
    <recommendedName>
        <fullName evidence="1">DUF6259 domain-containing protein</fullName>
    </recommendedName>
</protein>
<evidence type="ECO:0000313" key="3">
    <source>
        <dbReference type="Proteomes" id="UP000289856"/>
    </source>
</evidence>
<name>A0A3T1D1G1_9BACL</name>
<dbReference type="InterPro" id="IPR046226">
    <property type="entry name" value="DUF6259"/>
</dbReference>
<dbReference type="AlphaFoldDB" id="A0A3T1D1G1"/>
<dbReference type="KEGG" id="cohn:KCTCHS21_13460"/>
<organism evidence="2 3">
    <name type="scientific">Cohnella abietis</name>
    <dbReference type="NCBI Taxonomy" id="2507935"/>
    <lineage>
        <taxon>Bacteria</taxon>
        <taxon>Bacillati</taxon>
        <taxon>Bacillota</taxon>
        <taxon>Bacilli</taxon>
        <taxon>Bacillales</taxon>
        <taxon>Paenibacillaceae</taxon>
        <taxon>Cohnella</taxon>
    </lineage>
</organism>